<evidence type="ECO:0000256" key="2">
    <source>
        <dbReference type="ARBA" id="ARBA00022475"/>
    </source>
</evidence>
<proteinExistence type="predicted"/>
<keyword evidence="12" id="KW-1185">Reference proteome</keyword>
<dbReference type="InterPro" id="IPR003594">
    <property type="entry name" value="HATPase_dom"/>
</dbReference>
<sequence length="303" mass="31935">MDRSTVVPIGAHTPHPIAHDVGNALAASRSADERAPAAGADAAATGAPSRVAAEAEIDRLRARVRELAAEVVRAQETALRHLAQELHDSAGAELTATRFALANLETWLPADAPAQCSASLAIAKDSLDAVSDATRGAIDALHAPSLDSGIVHALSQWTRSFATRTGLRTGFVYAADARLTYLPRDAVLAVFRVAQEALNNVAKHARASGADLRIETDAEYLTLVVADDGIGLPRGAACGERQFGLAGIRARCDAYDGELAILRTSRSKQIARNARPGTTIHARFAWRALLAPESGLRRHAALS</sequence>
<evidence type="ECO:0000256" key="8">
    <source>
        <dbReference type="ARBA" id="ARBA00023136"/>
    </source>
</evidence>
<evidence type="ECO:0000313" key="12">
    <source>
        <dbReference type="Proteomes" id="UP000494329"/>
    </source>
</evidence>
<dbReference type="Pfam" id="PF07730">
    <property type="entry name" value="HisKA_3"/>
    <property type="match status" value="1"/>
</dbReference>
<keyword evidence="4" id="KW-0812">Transmembrane</keyword>
<evidence type="ECO:0000256" key="6">
    <source>
        <dbReference type="ARBA" id="ARBA00022989"/>
    </source>
</evidence>
<dbReference type="GO" id="GO:0046983">
    <property type="term" value="F:protein dimerization activity"/>
    <property type="evidence" value="ECO:0007669"/>
    <property type="project" value="InterPro"/>
</dbReference>
<evidence type="ECO:0000256" key="4">
    <source>
        <dbReference type="ARBA" id="ARBA00022692"/>
    </source>
</evidence>
<keyword evidence="8" id="KW-0472">Membrane</keyword>
<dbReference type="GO" id="GO:0000155">
    <property type="term" value="F:phosphorelay sensor kinase activity"/>
    <property type="evidence" value="ECO:0007669"/>
    <property type="project" value="InterPro"/>
</dbReference>
<dbReference type="PANTHER" id="PTHR24421:SF37">
    <property type="entry name" value="SENSOR HISTIDINE KINASE NARS"/>
    <property type="match status" value="1"/>
</dbReference>
<evidence type="ECO:0000256" key="5">
    <source>
        <dbReference type="ARBA" id="ARBA00022777"/>
    </source>
</evidence>
<dbReference type="CDD" id="cd16917">
    <property type="entry name" value="HATPase_UhpB-NarQ-NarX-like"/>
    <property type="match status" value="1"/>
</dbReference>
<reference evidence="11 12" key="1">
    <citation type="submission" date="2020-04" db="EMBL/GenBank/DDBJ databases">
        <authorList>
            <person name="De Canck E."/>
        </authorList>
    </citation>
    <scope>NUCLEOTIDE SEQUENCE [LARGE SCALE GENOMIC DNA]</scope>
    <source>
        <strain evidence="11 12">LMG 29739</strain>
    </source>
</reference>
<evidence type="ECO:0000256" key="3">
    <source>
        <dbReference type="ARBA" id="ARBA00022679"/>
    </source>
</evidence>
<keyword evidence="2" id="KW-1003">Cell membrane</keyword>
<dbReference type="SMART" id="SM00387">
    <property type="entry name" value="HATPase_c"/>
    <property type="match status" value="1"/>
</dbReference>
<gene>
    <name evidence="11" type="ORF">LMG29739_04694</name>
</gene>
<feature type="coiled-coil region" evidence="9">
    <location>
        <begin position="50"/>
        <end position="77"/>
    </location>
</feature>
<dbReference type="EMBL" id="CADIKF010000044">
    <property type="protein sequence ID" value="CAB3765985.1"/>
    <property type="molecule type" value="Genomic_DNA"/>
</dbReference>
<name>A0A6J5ELU9_9BURK</name>
<keyword evidence="7" id="KW-0902">Two-component regulatory system</keyword>
<keyword evidence="5" id="KW-0418">Kinase</keyword>
<feature type="domain" description="Histidine kinase/HSP90-like ATPase" evidence="10">
    <location>
        <begin position="185"/>
        <end position="288"/>
    </location>
</feature>
<dbReference type="AlphaFoldDB" id="A0A6J5ELU9"/>
<dbReference type="GO" id="GO:0005886">
    <property type="term" value="C:plasma membrane"/>
    <property type="evidence" value="ECO:0007669"/>
    <property type="project" value="UniProtKB-SubCell"/>
</dbReference>
<dbReference type="InterPro" id="IPR050482">
    <property type="entry name" value="Sensor_HK_TwoCompSys"/>
</dbReference>
<keyword evidence="6" id="KW-1133">Transmembrane helix</keyword>
<comment type="subcellular location">
    <subcellularLocation>
        <location evidence="1">Cell membrane</location>
        <topology evidence="1">Multi-pass membrane protein</topology>
    </subcellularLocation>
</comment>
<evidence type="ECO:0000313" key="11">
    <source>
        <dbReference type="EMBL" id="CAB3765985.1"/>
    </source>
</evidence>
<evidence type="ECO:0000259" key="10">
    <source>
        <dbReference type="SMART" id="SM00387"/>
    </source>
</evidence>
<dbReference type="Pfam" id="PF02518">
    <property type="entry name" value="HATPase_c"/>
    <property type="match status" value="1"/>
</dbReference>
<dbReference type="InterPro" id="IPR011712">
    <property type="entry name" value="Sig_transdc_His_kin_sub3_dim/P"/>
</dbReference>
<dbReference type="InterPro" id="IPR036890">
    <property type="entry name" value="HATPase_C_sf"/>
</dbReference>
<dbReference type="SUPFAM" id="SSF55874">
    <property type="entry name" value="ATPase domain of HSP90 chaperone/DNA topoisomerase II/histidine kinase"/>
    <property type="match status" value="1"/>
</dbReference>
<evidence type="ECO:0000256" key="1">
    <source>
        <dbReference type="ARBA" id="ARBA00004651"/>
    </source>
</evidence>
<organism evidence="11 12">
    <name type="scientific">Paraburkholderia solisilvae</name>
    <dbReference type="NCBI Taxonomy" id="624376"/>
    <lineage>
        <taxon>Bacteria</taxon>
        <taxon>Pseudomonadati</taxon>
        <taxon>Pseudomonadota</taxon>
        <taxon>Betaproteobacteria</taxon>
        <taxon>Burkholderiales</taxon>
        <taxon>Burkholderiaceae</taxon>
        <taxon>Paraburkholderia</taxon>
    </lineage>
</organism>
<accession>A0A6J5ELU9</accession>
<evidence type="ECO:0000256" key="7">
    <source>
        <dbReference type="ARBA" id="ARBA00023012"/>
    </source>
</evidence>
<dbReference type="RefSeq" id="WP_175113683.1">
    <property type="nucleotide sequence ID" value="NZ_CADIKF010000044.1"/>
</dbReference>
<keyword evidence="9" id="KW-0175">Coiled coil</keyword>
<dbReference type="Proteomes" id="UP000494329">
    <property type="component" value="Unassembled WGS sequence"/>
</dbReference>
<dbReference type="Gene3D" id="3.30.565.10">
    <property type="entry name" value="Histidine kinase-like ATPase, C-terminal domain"/>
    <property type="match status" value="1"/>
</dbReference>
<dbReference type="PANTHER" id="PTHR24421">
    <property type="entry name" value="NITRATE/NITRITE SENSOR PROTEIN NARX-RELATED"/>
    <property type="match status" value="1"/>
</dbReference>
<keyword evidence="3" id="KW-0808">Transferase</keyword>
<evidence type="ECO:0000256" key="9">
    <source>
        <dbReference type="SAM" id="Coils"/>
    </source>
</evidence>
<protein>
    <recommendedName>
        <fullName evidence="10">Histidine kinase/HSP90-like ATPase domain-containing protein</fullName>
    </recommendedName>
</protein>